<evidence type="ECO:0000313" key="1">
    <source>
        <dbReference type="EMBL" id="SFP88559.1"/>
    </source>
</evidence>
<dbReference type="GeneID" id="35874349"/>
<dbReference type="RefSeq" id="WP_017010286.1">
    <property type="nucleotide sequence ID" value="NZ_FOWR01000028.1"/>
</dbReference>
<protein>
    <recommendedName>
        <fullName evidence="3">Galactose mutarotase</fullName>
    </recommendedName>
</protein>
<proteinExistence type="predicted"/>
<evidence type="ECO:0008006" key="3">
    <source>
        <dbReference type="Google" id="ProtNLM"/>
    </source>
</evidence>
<dbReference type="Proteomes" id="UP000182692">
    <property type="component" value="Unassembled WGS sequence"/>
</dbReference>
<dbReference type="OrthoDB" id="5914937at2"/>
<name>A0A1I5TZW8_9GAMM</name>
<organism evidence="1 2">
    <name type="scientific">Enterovibrio norvegicus DSM 15893</name>
    <dbReference type="NCBI Taxonomy" id="1121869"/>
    <lineage>
        <taxon>Bacteria</taxon>
        <taxon>Pseudomonadati</taxon>
        <taxon>Pseudomonadota</taxon>
        <taxon>Gammaproteobacteria</taxon>
        <taxon>Vibrionales</taxon>
        <taxon>Vibrionaceae</taxon>
        <taxon>Enterovibrio</taxon>
    </lineage>
</organism>
<dbReference type="EMBL" id="FOWR01000028">
    <property type="protein sequence ID" value="SFP88559.1"/>
    <property type="molecule type" value="Genomic_DNA"/>
</dbReference>
<gene>
    <name evidence="1" type="ORF">SAMN03084138_03408</name>
</gene>
<reference evidence="1 2" key="1">
    <citation type="submission" date="2016-10" db="EMBL/GenBank/DDBJ databases">
        <authorList>
            <person name="de Groot N.N."/>
        </authorList>
    </citation>
    <scope>NUCLEOTIDE SEQUENCE [LARGE SCALE GENOMIC DNA]</scope>
    <source>
        <strain evidence="1 2">DSM 15893</strain>
    </source>
</reference>
<evidence type="ECO:0000313" key="2">
    <source>
        <dbReference type="Proteomes" id="UP000182692"/>
    </source>
</evidence>
<dbReference type="AlphaFoldDB" id="A0A1I5TZW8"/>
<accession>A0A1I5TZW8</accession>
<sequence>MKNTWQETTLTRGDLSLILMPSIGGRLMDVVYKGHSLLFTNPDLKGIHADSVTGELNTFPTRAKHVPFPLWGGEKTWLAPERYWQDKGPIPVLDSAAYHVEWLGAHSVKMTSPKNSDGLVITRMVSLSETVEGQFEIHHQITNEGADVVKVGCWSVMMLQRNAIIAYKQNEASKLETYFGEPANNLQTTGCHGVVICNDDNEFKVGVHPDSSTALAYCPIENTSKGLLLTSFVEALTDAADYAHGNAFEVYNSAAYPYCELEWHGKVRTLTPHEAATLVTTFCVTESDEVAFEMLLS</sequence>